<accession>A0A0E9PAQ1</accession>
<proteinExistence type="predicted"/>
<evidence type="ECO:0000256" key="1">
    <source>
        <dbReference type="SAM" id="Phobius"/>
    </source>
</evidence>
<keyword evidence="1" id="KW-1133">Transmembrane helix</keyword>
<organism evidence="2">
    <name type="scientific">Anguilla anguilla</name>
    <name type="common">European freshwater eel</name>
    <name type="synonym">Muraena anguilla</name>
    <dbReference type="NCBI Taxonomy" id="7936"/>
    <lineage>
        <taxon>Eukaryota</taxon>
        <taxon>Metazoa</taxon>
        <taxon>Chordata</taxon>
        <taxon>Craniata</taxon>
        <taxon>Vertebrata</taxon>
        <taxon>Euteleostomi</taxon>
        <taxon>Actinopterygii</taxon>
        <taxon>Neopterygii</taxon>
        <taxon>Teleostei</taxon>
        <taxon>Anguilliformes</taxon>
        <taxon>Anguillidae</taxon>
        <taxon>Anguilla</taxon>
    </lineage>
</organism>
<reference evidence="2" key="1">
    <citation type="submission" date="2014-11" db="EMBL/GenBank/DDBJ databases">
        <authorList>
            <person name="Amaro Gonzalez C."/>
        </authorList>
    </citation>
    <scope>NUCLEOTIDE SEQUENCE</scope>
</reference>
<dbReference type="EMBL" id="GBXM01107235">
    <property type="protein sequence ID" value="JAH01342.1"/>
    <property type="molecule type" value="Transcribed_RNA"/>
</dbReference>
<keyword evidence="1" id="KW-0812">Transmembrane</keyword>
<evidence type="ECO:0000313" key="2">
    <source>
        <dbReference type="EMBL" id="JAH01342.1"/>
    </source>
</evidence>
<dbReference type="AlphaFoldDB" id="A0A0E9PAQ1"/>
<feature type="transmembrane region" description="Helical" evidence="1">
    <location>
        <begin position="12"/>
        <end position="39"/>
    </location>
</feature>
<protein>
    <submittedName>
        <fullName evidence="2">Uncharacterized protein</fullName>
    </submittedName>
</protein>
<keyword evidence="1" id="KW-0472">Membrane</keyword>
<name>A0A0E9PAQ1_ANGAN</name>
<reference evidence="2" key="2">
    <citation type="journal article" date="2015" name="Fish Shellfish Immunol.">
        <title>Early steps in the European eel (Anguilla anguilla)-Vibrio vulnificus interaction in the gills: Role of the RtxA13 toxin.</title>
        <authorList>
            <person name="Callol A."/>
            <person name="Pajuelo D."/>
            <person name="Ebbesson L."/>
            <person name="Teles M."/>
            <person name="MacKenzie S."/>
            <person name="Amaro C."/>
        </authorList>
    </citation>
    <scope>NUCLEOTIDE SEQUENCE</scope>
</reference>
<sequence length="40" mass="4243">MAWLQLRMVTPLSAGTVATVGVFSIVIKVNNSACLLLVLL</sequence>